<geneLocation type="plasmid" evidence="2">
    <name>PVAPB1533</name>
</geneLocation>
<reference evidence="2" key="1">
    <citation type="journal article" date="2017" name="Genome Biol. Evol.">
        <title>Comparative Genomics of Rhodococcus equi Virulence Plasmids Indicates Host-Driven Evolution of the vap Pathogenicity Island.</title>
        <authorList>
            <person name="MacArthur I."/>
            <person name="Anastasi E."/>
            <person name="Alvarez S."/>
            <person name="Scortti M."/>
            <person name="Vazquez-Boland J.A."/>
        </authorList>
    </citation>
    <scope>NUCLEOTIDE SEQUENCE</scope>
    <source>
        <strain evidence="2">PAM1533</strain>
        <plasmid evidence="2">PVAPB1533</plasmid>
    </source>
</reference>
<proteinExistence type="predicted"/>
<evidence type="ECO:0000313" key="2">
    <source>
        <dbReference type="EMBL" id="ARX60660.1"/>
    </source>
</evidence>
<dbReference type="AlphaFoldDB" id="A0A1Z1UYU5"/>
<name>A0A1Z1UYU5_RHOHA</name>
<gene>
    <name evidence="2" type="ORF">pVAPB1533_0660</name>
</gene>
<accession>A0A1Z1UYU5</accession>
<feature type="region of interest" description="Disordered" evidence="1">
    <location>
        <begin position="31"/>
        <end position="55"/>
    </location>
</feature>
<sequence length="95" mass="10755">MTGALKFGSRIHSSRHGDQGLHLDAVRTRGAADGGVAGGPRLPPRFRTGSRRSQHDVGRPLKQYVDLLRERFRSLRDRLVWHFPCAHATKCRPWC</sequence>
<keyword evidence="2" id="KW-0614">Plasmid</keyword>
<dbReference type="EMBL" id="KX443407">
    <property type="protein sequence ID" value="ARX60660.1"/>
    <property type="molecule type" value="Genomic_DNA"/>
</dbReference>
<organism evidence="2">
    <name type="scientific">Rhodococcus hoagii</name>
    <name type="common">Corynebacterium equii</name>
    <dbReference type="NCBI Taxonomy" id="43767"/>
    <lineage>
        <taxon>Bacteria</taxon>
        <taxon>Bacillati</taxon>
        <taxon>Actinomycetota</taxon>
        <taxon>Actinomycetes</taxon>
        <taxon>Mycobacteriales</taxon>
        <taxon>Nocardiaceae</taxon>
        <taxon>Prescottella</taxon>
    </lineage>
</organism>
<evidence type="ECO:0000256" key="1">
    <source>
        <dbReference type="SAM" id="MobiDB-lite"/>
    </source>
</evidence>
<protein>
    <submittedName>
        <fullName evidence="2">Uncharacterized protein</fullName>
    </submittedName>
</protein>